<feature type="compositionally biased region" description="Low complexity" evidence="4">
    <location>
        <begin position="20"/>
        <end position="29"/>
    </location>
</feature>
<dbReference type="CDD" id="cd06263">
    <property type="entry name" value="MAM"/>
    <property type="match status" value="7"/>
</dbReference>
<feature type="disulfide bond" evidence="3">
    <location>
        <begin position="1588"/>
        <end position="1606"/>
    </location>
</feature>
<feature type="region of interest" description="Disordered" evidence="4">
    <location>
        <begin position="1718"/>
        <end position="1755"/>
    </location>
</feature>
<organism evidence="8 9">
    <name type="scientific">Mytilus coruscus</name>
    <name type="common">Sea mussel</name>
    <dbReference type="NCBI Taxonomy" id="42192"/>
    <lineage>
        <taxon>Eukaryota</taxon>
        <taxon>Metazoa</taxon>
        <taxon>Spiralia</taxon>
        <taxon>Lophotrochozoa</taxon>
        <taxon>Mollusca</taxon>
        <taxon>Bivalvia</taxon>
        <taxon>Autobranchia</taxon>
        <taxon>Pteriomorphia</taxon>
        <taxon>Mytilida</taxon>
        <taxon>Mytiloidea</taxon>
        <taxon>Mytilidae</taxon>
        <taxon>Mytilinae</taxon>
        <taxon>Mytilus</taxon>
    </lineage>
</organism>
<feature type="domain" description="MAM" evidence="7">
    <location>
        <begin position="417"/>
        <end position="581"/>
    </location>
</feature>
<feature type="disulfide bond" evidence="3">
    <location>
        <begin position="171"/>
        <end position="183"/>
    </location>
</feature>
<protein>
    <submittedName>
        <fullName evidence="8">MAM and LDL-receptor class A domain-containing protein 2</fullName>
    </submittedName>
</protein>
<dbReference type="PROSITE" id="PS00022">
    <property type="entry name" value="EGF_1"/>
    <property type="match status" value="1"/>
</dbReference>
<feature type="disulfide bond" evidence="3">
    <location>
        <begin position="1487"/>
        <end position="1502"/>
    </location>
</feature>
<dbReference type="SMART" id="SM00192">
    <property type="entry name" value="LDLa"/>
    <property type="match status" value="9"/>
</dbReference>
<comment type="caution">
    <text evidence="2">Lacks conserved residue(s) required for the propagation of feature annotation.</text>
</comment>
<dbReference type="PROSITE" id="PS01209">
    <property type="entry name" value="LDLRA_1"/>
    <property type="match status" value="6"/>
</dbReference>
<feature type="disulfide bond" evidence="3">
    <location>
        <begin position="1051"/>
        <end position="1063"/>
    </location>
</feature>
<dbReference type="InterPro" id="IPR051560">
    <property type="entry name" value="MAM_domain-containing"/>
</dbReference>
<feature type="disulfide bond" evidence="3">
    <location>
        <begin position="629"/>
        <end position="644"/>
    </location>
</feature>
<evidence type="ECO:0000259" key="7">
    <source>
        <dbReference type="PROSITE" id="PS50060"/>
    </source>
</evidence>
<feature type="disulfide bond" evidence="3">
    <location>
        <begin position="1275"/>
        <end position="1290"/>
    </location>
</feature>
<feature type="disulfide bond" evidence="3">
    <location>
        <begin position="820"/>
        <end position="832"/>
    </location>
</feature>
<evidence type="ECO:0000256" key="2">
    <source>
        <dbReference type="PROSITE-ProRule" id="PRU00076"/>
    </source>
</evidence>
<feature type="region of interest" description="Disordered" evidence="4">
    <location>
        <begin position="15"/>
        <end position="37"/>
    </location>
</feature>
<gene>
    <name evidence="8" type="ORF">MCOR_16869</name>
</gene>
<evidence type="ECO:0000313" key="8">
    <source>
        <dbReference type="EMBL" id="CAC5380944.1"/>
    </source>
</evidence>
<name>A0A6J8BDG5_MYTCO</name>
<feature type="disulfide bond" evidence="3">
    <location>
        <begin position="178"/>
        <end position="196"/>
    </location>
</feature>
<feature type="disulfide bond" evidence="3">
    <location>
        <begin position="1543"/>
        <end position="1555"/>
    </location>
</feature>
<dbReference type="PROSITE" id="PS50068">
    <property type="entry name" value="LDLRA_2"/>
    <property type="match status" value="9"/>
</dbReference>
<evidence type="ECO:0000256" key="4">
    <source>
        <dbReference type="SAM" id="MobiDB-lite"/>
    </source>
</evidence>
<dbReference type="GO" id="GO:0016020">
    <property type="term" value="C:membrane"/>
    <property type="evidence" value="ECO:0007669"/>
    <property type="project" value="InterPro"/>
</dbReference>
<feature type="disulfide bond" evidence="3">
    <location>
        <begin position="386"/>
        <end position="404"/>
    </location>
</feature>
<feature type="disulfide bond" evidence="3">
    <location>
        <begin position="398"/>
        <end position="413"/>
    </location>
</feature>
<feature type="disulfide bond" evidence="3">
    <location>
        <begin position="1550"/>
        <end position="1568"/>
    </location>
</feature>
<feature type="disulfide bond" evidence="3">
    <location>
        <begin position="827"/>
        <end position="845"/>
    </location>
</feature>
<dbReference type="SMART" id="SM00137">
    <property type="entry name" value="MAM"/>
    <property type="match status" value="7"/>
</dbReference>
<dbReference type="PROSITE" id="PS50026">
    <property type="entry name" value="EGF_3"/>
    <property type="match status" value="1"/>
</dbReference>
<keyword evidence="5" id="KW-0472">Membrane</keyword>
<feature type="region of interest" description="Disordered" evidence="4">
    <location>
        <begin position="1504"/>
        <end position="1533"/>
    </location>
</feature>
<feature type="domain" description="MAM" evidence="7">
    <location>
        <begin position="1"/>
        <end position="152"/>
    </location>
</feature>
<feature type="domain" description="EGF-like" evidence="6">
    <location>
        <begin position="1620"/>
        <end position="1657"/>
    </location>
</feature>
<proteinExistence type="predicted"/>
<feature type="transmembrane region" description="Helical" evidence="5">
    <location>
        <begin position="1677"/>
        <end position="1698"/>
    </location>
</feature>
<feature type="domain" description="MAM" evidence="7">
    <location>
        <begin position="862"/>
        <end position="1030"/>
    </location>
</feature>
<dbReference type="OrthoDB" id="412155at2759"/>
<evidence type="ECO:0000256" key="1">
    <source>
        <dbReference type="ARBA" id="ARBA00023157"/>
    </source>
</evidence>
<keyword evidence="8" id="KW-0675">Receptor</keyword>
<dbReference type="InterPro" id="IPR000998">
    <property type="entry name" value="MAM_dom"/>
</dbReference>
<dbReference type="InterPro" id="IPR036055">
    <property type="entry name" value="LDL_receptor-like_sf"/>
</dbReference>
<reference evidence="8 9" key="1">
    <citation type="submission" date="2020-06" db="EMBL/GenBank/DDBJ databases">
        <authorList>
            <person name="Li R."/>
            <person name="Bekaert M."/>
        </authorList>
    </citation>
    <scope>NUCLEOTIDE SEQUENCE [LARGE SCALE GENOMIC DNA]</scope>
    <source>
        <strain evidence="9">wild</strain>
    </source>
</reference>
<dbReference type="PRINTS" id="PR00261">
    <property type="entry name" value="LDLRECEPTOR"/>
</dbReference>
<keyword evidence="2" id="KW-0245">EGF-like domain</keyword>
<evidence type="ECO:0000259" key="6">
    <source>
        <dbReference type="PROSITE" id="PS50026"/>
    </source>
</evidence>
<dbReference type="InterPro" id="IPR023415">
    <property type="entry name" value="LDLR_class-A_CS"/>
</dbReference>
<feature type="disulfide bond" evidence="3">
    <location>
        <begin position="1058"/>
        <end position="1076"/>
    </location>
</feature>
<dbReference type="SUPFAM" id="SSF57424">
    <property type="entry name" value="LDL receptor-like module"/>
    <property type="match status" value="8"/>
</dbReference>
<feature type="domain" description="MAM" evidence="7">
    <location>
        <begin position="647"/>
        <end position="812"/>
    </location>
</feature>
<feature type="disulfide bond" evidence="2">
    <location>
        <begin position="1647"/>
        <end position="1656"/>
    </location>
</feature>
<evidence type="ECO:0000256" key="5">
    <source>
        <dbReference type="SAM" id="Phobius"/>
    </source>
</evidence>
<feature type="domain" description="MAM" evidence="7">
    <location>
        <begin position="1296"/>
        <end position="1455"/>
    </location>
</feature>
<accession>A0A6J8BDG5</accession>
<dbReference type="Gene3D" id="4.10.400.10">
    <property type="entry name" value="Low-density Lipoprotein Receptor"/>
    <property type="match status" value="9"/>
</dbReference>
<keyword evidence="9" id="KW-1185">Reference proteome</keyword>
<dbReference type="InterPro" id="IPR013320">
    <property type="entry name" value="ConA-like_dom_sf"/>
</dbReference>
<feature type="domain" description="MAM" evidence="7">
    <location>
        <begin position="207"/>
        <end position="371"/>
    </location>
</feature>
<dbReference type="PANTHER" id="PTHR23282">
    <property type="entry name" value="APICAL ENDOSOMAL GLYCOPROTEIN PRECURSOR"/>
    <property type="match status" value="1"/>
</dbReference>
<dbReference type="CDD" id="cd00112">
    <property type="entry name" value="LDLa"/>
    <property type="match status" value="8"/>
</dbReference>
<dbReference type="SUPFAM" id="SSF49899">
    <property type="entry name" value="Concanavalin A-like lectins/glucanases"/>
    <property type="match status" value="7"/>
</dbReference>
<dbReference type="InterPro" id="IPR002172">
    <property type="entry name" value="LDrepeatLR_classA_rpt"/>
</dbReference>
<dbReference type="InterPro" id="IPR000742">
    <property type="entry name" value="EGF"/>
</dbReference>
<feature type="disulfide bond" evidence="3">
    <location>
        <begin position="1600"/>
        <end position="1615"/>
    </location>
</feature>
<dbReference type="PROSITE" id="PS50060">
    <property type="entry name" value="MAM_2"/>
    <property type="match status" value="7"/>
</dbReference>
<feature type="domain" description="MAM" evidence="7">
    <location>
        <begin position="1087"/>
        <end position="1248"/>
    </location>
</feature>
<keyword evidence="5" id="KW-0812">Transmembrane</keyword>
<dbReference type="PANTHER" id="PTHR23282:SF142">
    <property type="entry name" value="MAM DOMAIN-CONTAINING PROTEIN"/>
    <property type="match status" value="1"/>
</dbReference>
<feature type="disulfide bond" evidence="3">
    <location>
        <begin position="190"/>
        <end position="205"/>
    </location>
</feature>
<dbReference type="Pfam" id="PF00057">
    <property type="entry name" value="Ldl_recept_a"/>
    <property type="match status" value="7"/>
</dbReference>
<dbReference type="Proteomes" id="UP000507470">
    <property type="component" value="Unassembled WGS sequence"/>
</dbReference>
<dbReference type="Gene3D" id="2.60.120.200">
    <property type="match status" value="7"/>
</dbReference>
<keyword evidence="1 2" id="KW-1015">Disulfide bond</keyword>
<evidence type="ECO:0000313" key="9">
    <source>
        <dbReference type="Proteomes" id="UP000507470"/>
    </source>
</evidence>
<keyword evidence="5" id="KW-1133">Transmembrane helix</keyword>
<dbReference type="Pfam" id="PF00629">
    <property type="entry name" value="MAM"/>
    <property type="match status" value="7"/>
</dbReference>
<sequence>MCGWQQLKNDQFDWIKKRGPTSSSGTGPSQDHTTGSRSGYYLYIESSRPRKQNDTASIGLYLPSPIGQCSMRFWYHMYGSNIGSLNVYQNTLSTGKSQLTSISSQQGNKWLRREVVLSSNSPFQVIIEGVVGAGVAGDIAIDDISFTPGCGQPKFVTPSVKPMTTPRPNLCQAGQFQCDNNKCINNGQVCNFYPDCDDGSDEKRCPTDCTFEGGQGNCGFNETQVDGFDWQVGTGGDTSRLVAPAVDATKRNQNGHFLFINDGTSGHPSGKKAEVRSPTYTVANADCKVMFSYYAYGQSLGTLYLYVVEGTVKTQLWRLSKFVRRTNDQWHTITVGIGHRSKPFNLLFTDTATTYSGGTALDDIKFSDCSMQPAVSTCNTQTHFSCGNKACIGLNYVCDLTDNCGDGTDEVNCGAYKEYNFEMGFGDLIQSSNGDDDFDWTLFSGATSTSYTGPLWDHTTGTSKGHYIYMEASGRKFSQKAWLITKPFYRTTGKDCSMRFYSYMYGQYVNTLTVYYRIYNSGSPTKDLFTRAQEQGAYWERHEIPLNVSQSFQIIIEAKVGDSYLGDIAIDDLTFTPGCQYAQEGLPNPPATTPTPSQGAVTTPVPKCDPDTQFQCQQSNKCIPKYRVCNFQQDCNDGSDEFNCVEVSCGFGLDELCNWNINSSLTATPDQTYKWKIDQGITKIKGTDFRPNKDQSGQAQGYYLWADSSPGSFDSHTELYTPVIGQTGPQCALGLYYFIRGPSVGALEVYTLFNNQTDHLWSVEGDHFGRWQRAIVFIGARSNFQIVIQARRGRSFQGDISLDTVQFINCPAPEPFVGGCQTGQFKCANGYCIDQNNRCDYADDCGDQSDEYAETCDTVYKGRCSFEHGICQTWFNDITDDFDWKLSSGSTVSKGTGPITDHTTRSRQGTYLYTESSSPNKPGQIARLASYIIKGSVTNCQLRFYYHMWGKEIGSLAIIKRYNYNSDGILVIGNITGNQGDNWIRGQYDLTADAINMNQNFEVVLQGQIGNGYHGDIAIDDISLTPGCEQAPIGTALPGQPTRPPTTMGACGANMLTCDNGNCYSVDQKCNFIDDCGDGTDERTCGTTCQFESGTNSQCGWRNTIRDNINWKLNSGKTPTSRTGPITDHSVGTSQGHYMYVEASGSHLGYKAILMSDIYYQSGPSCQMTFWYNMNGRNIGTLNVVLKNNAGQNNVLKSLTGNQGQGWKQLTVPLPSYNHFTILFEAVQGNGYLGDIAIDDIQFNSCAPTVEVKNCPNSQFQCASKTQCIDRRYRCDEKTDCSDSSDEDGCTTPAQGDCNFNTNLCQWTQSQDDFSDWILGQSTPNPNTGPSVDHLGSNNGQFLYINSAQMRAGDTAKVNSPTFPPSRGVCYVRMWYYMYGSSTMGPLNVYVQNANETNTQLWWTKSGNQGPSWQYVNLLVGSSQPFHVVIEGARGDEAQSDVAIDDVSFTPECATGKPFQPINHQFCGRDTFYCKPVNQCYPNAWKCDFVNDCPDGSDEFGCPTTPAPTGSTLTPGTTHKPKTLPPPVTTKQPKSTVAPTLTCKKTEMACGSGECIARLYMCDGVRDCTDGSDEPASCIKCHPGYYWCNKQRRCINAPRCDSVNNCGDYTDESLCGQPGQGVNCPDGFCLNKGICTASKTNGASCNCSSSTFGDRCQYQSGAQSNPAPPKKNNGTKIGIGVAVGVLAVIGLVVGGYFFTKKRKEKQFSERLGFGLSNPSYDGDGDGRDFTMNEMDSPFSDKTDGNSIENPLYQDL</sequence>
<evidence type="ECO:0000256" key="3">
    <source>
        <dbReference type="PROSITE-ProRule" id="PRU00124"/>
    </source>
</evidence>
<feature type="disulfide bond" evidence="3">
    <location>
        <begin position="1070"/>
        <end position="1085"/>
    </location>
</feature>
<dbReference type="EMBL" id="CACVKT020002956">
    <property type="protein sequence ID" value="CAC5380944.1"/>
    <property type="molecule type" value="Genomic_DNA"/>
</dbReference>